<proteinExistence type="predicted"/>
<dbReference type="EMBL" id="LOZE01000083">
    <property type="protein sequence ID" value="KVM28652.1"/>
    <property type="molecule type" value="Genomic_DNA"/>
</dbReference>
<name>A0AB73FZD9_9BURK</name>
<evidence type="ECO:0000313" key="1">
    <source>
        <dbReference type="EMBL" id="KVM28652.1"/>
    </source>
</evidence>
<accession>A0AB73FZD9</accession>
<gene>
    <name evidence="1" type="ORF">WJ53_09380</name>
</gene>
<dbReference type="AlphaFoldDB" id="A0AB73FZD9"/>
<organism evidence="1 2">
    <name type="scientific">Burkholderia ubonensis</name>
    <dbReference type="NCBI Taxonomy" id="101571"/>
    <lineage>
        <taxon>Bacteria</taxon>
        <taxon>Pseudomonadati</taxon>
        <taxon>Pseudomonadota</taxon>
        <taxon>Betaproteobacteria</taxon>
        <taxon>Burkholderiales</taxon>
        <taxon>Burkholderiaceae</taxon>
        <taxon>Burkholderia</taxon>
        <taxon>Burkholderia cepacia complex</taxon>
    </lineage>
</organism>
<evidence type="ECO:0000313" key="2">
    <source>
        <dbReference type="Proteomes" id="UP000061665"/>
    </source>
</evidence>
<dbReference type="Proteomes" id="UP000061665">
    <property type="component" value="Unassembled WGS sequence"/>
</dbReference>
<comment type="caution">
    <text evidence="1">The sequence shown here is derived from an EMBL/GenBank/DDBJ whole genome shotgun (WGS) entry which is preliminary data.</text>
</comment>
<protein>
    <submittedName>
        <fullName evidence="1">Uncharacterized protein</fullName>
    </submittedName>
</protein>
<sequence>MLDDAQPRRAIGTGGVAVLLGFPHIRVIALPWQDWAIRPSDFDGFAREMFVEQYGAQSGQWDISVEQAAYGRARVAVAVDPGFLSEVSAILTTARLRMLTCRPLLLEAERRYRKRLPNDCLFSLAEPASVSCLDRSDGEWRRAVTLSRVARMSLEETLNAAQMMAGVLHARTLVVSDDAPEGSTLPDQPIEWLGSAHPWLDPRMP</sequence>
<reference evidence="1 2" key="1">
    <citation type="submission" date="2015-11" db="EMBL/GenBank/DDBJ databases">
        <title>Expanding the genomic diversity of Burkholderia species for the development of highly accurate diagnostics.</title>
        <authorList>
            <person name="Sahl J."/>
            <person name="Keim P."/>
            <person name="Wagner D."/>
        </authorList>
    </citation>
    <scope>NUCLEOTIDE SEQUENCE [LARGE SCALE GENOMIC DNA]</scope>
    <source>
        <strain evidence="1 2">MSMB2058</strain>
    </source>
</reference>